<dbReference type="InterPro" id="IPR004358">
    <property type="entry name" value="Sig_transdc_His_kin-like_C"/>
</dbReference>
<dbReference type="CDD" id="cd06225">
    <property type="entry name" value="HAMP"/>
    <property type="match status" value="1"/>
</dbReference>
<feature type="domain" description="Histidine kinase" evidence="12">
    <location>
        <begin position="256"/>
        <end position="480"/>
    </location>
</feature>
<evidence type="ECO:0000313" key="15">
    <source>
        <dbReference type="Proteomes" id="UP000321155"/>
    </source>
</evidence>
<comment type="subcellular location">
    <subcellularLocation>
        <location evidence="2">Cell membrane</location>
    </subcellularLocation>
</comment>
<keyword evidence="4" id="KW-0597">Phosphoprotein</keyword>
<dbReference type="PRINTS" id="PR00344">
    <property type="entry name" value="BCTRLSENSOR"/>
</dbReference>
<dbReference type="Gene3D" id="3.30.565.10">
    <property type="entry name" value="Histidine kinase-like ATPase, C-terminal domain"/>
    <property type="match status" value="1"/>
</dbReference>
<dbReference type="SMART" id="SM00388">
    <property type="entry name" value="HisKA"/>
    <property type="match status" value="1"/>
</dbReference>
<dbReference type="Proteomes" id="UP000321155">
    <property type="component" value="Unassembled WGS sequence"/>
</dbReference>
<keyword evidence="9" id="KW-0902">Two-component regulatory system</keyword>
<dbReference type="Pfam" id="PF00512">
    <property type="entry name" value="HisKA"/>
    <property type="match status" value="1"/>
</dbReference>
<dbReference type="SUPFAM" id="SSF158472">
    <property type="entry name" value="HAMP domain-like"/>
    <property type="match status" value="1"/>
</dbReference>
<evidence type="ECO:0000256" key="1">
    <source>
        <dbReference type="ARBA" id="ARBA00000085"/>
    </source>
</evidence>
<feature type="transmembrane region" description="Helical" evidence="11">
    <location>
        <begin position="160"/>
        <end position="187"/>
    </location>
</feature>
<evidence type="ECO:0000256" key="10">
    <source>
        <dbReference type="ARBA" id="ARBA00023136"/>
    </source>
</evidence>
<evidence type="ECO:0000256" key="6">
    <source>
        <dbReference type="ARBA" id="ARBA00022692"/>
    </source>
</evidence>
<keyword evidence="7" id="KW-0418">Kinase</keyword>
<dbReference type="CDD" id="cd00075">
    <property type="entry name" value="HATPase"/>
    <property type="match status" value="1"/>
</dbReference>
<dbReference type="SMART" id="SM00304">
    <property type="entry name" value="HAMP"/>
    <property type="match status" value="1"/>
</dbReference>
<evidence type="ECO:0000256" key="2">
    <source>
        <dbReference type="ARBA" id="ARBA00004236"/>
    </source>
</evidence>
<keyword evidence="8 11" id="KW-1133">Transmembrane helix</keyword>
<comment type="catalytic activity">
    <reaction evidence="1">
        <text>ATP + protein L-histidine = ADP + protein N-phospho-L-histidine.</text>
        <dbReference type="EC" id="2.7.13.3"/>
    </reaction>
</comment>
<reference evidence="14 15" key="1">
    <citation type="submission" date="2019-07" db="EMBL/GenBank/DDBJ databases">
        <title>Whole genome shotgun sequence of Kocuria flava NBRC 107626.</title>
        <authorList>
            <person name="Hosoyama A."/>
            <person name="Uohara A."/>
            <person name="Ohji S."/>
            <person name="Ichikawa N."/>
        </authorList>
    </citation>
    <scope>NUCLEOTIDE SEQUENCE [LARGE SCALE GENOMIC DNA]</scope>
    <source>
        <strain evidence="14 15">NBRC 107626</strain>
    </source>
</reference>
<dbReference type="RefSeq" id="WP_180814732.1">
    <property type="nucleotide sequence ID" value="NZ_BJZR01000024.1"/>
</dbReference>
<dbReference type="Pfam" id="PF00672">
    <property type="entry name" value="HAMP"/>
    <property type="match status" value="1"/>
</dbReference>
<evidence type="ECO:0000256" key="7">
    <source>
        <dbReference type="ARBA" id="ARBA00022777"/>
    </source>
</evidence>
<evidence type="ECO:0000256" key="5">
    <source>
        <dbReference type="ARBA" id="ARBA00022679"/>
    </source>
</evidence>
<evidence type="ECO:0000256" key="4">
    <source>
        <dbReference type="ARBA" id="ARBA00022553"/>
    </source>
</evidence>
<protein>
    <recommendedName>
        <fullName evidence="3">histidine kinase</fullName>
        <ecNumber evidence="3">2.7.13.3</ecNumber>
    </recommendedName>
</protein>
<evidence type="ECO:0000313" key="14">
    <source>
        <dbReference type="EMBL" id="GEO91881.1"/>
    </source>
</evidence>
<feature type="domain" description="HAMP" evidence="13">
    <location>
        <begin position="188"/>
        <end position="241"/>
    </location>
</feature>
<organism evidence="14 15">
    <name type="scientific">Kocuria flava</name>
    <dbReference type="NCBI Taxonomy" id="446860"/>
    <lineage>
        <taxon>Bacteria</taxon>
        <taxon>Bacillati</taxon>
        <taxon>Actinomycetota</taxon>
        <taxon>Actinomycetes</taxon>
        <taxon>Micrococcales</taxon>
        <taxon>Micrococcaceae</taxon>
        <taxon>Kocuria</taxon>
    </lineage>
</organism>
<dbReference type="InterPro" id="IPR036097">
    <property type="entry name" value="HisK_dim/P_sf"/>
</dbReference>
<dbReference type="SMART" id="SM00387">
    <property type="entry name" value="HATPase_c"/>
    <property type="match status" value="1"/>
</dbReference>
<dbReference type="PROSITE" id="PS50109">
    <property type="entry name" value="HIS_KIN"/>
    <property type="match status" value="1"/>
</dbReference>
<feature type="transmembrane region" description="Helical" evidence="11">
    <location>
        <begin position="17"/>
        <end position="40"/>
    </location>
</feature>
<dbReference type="EC" id="2.7.13.3" evidence="3"/>
<keyword evidence="5" id="KW-0808">Transferase</keyword>
<keyword evidence="6 11" id="KW-0812">Transmembrane</keyword>
<evidence type="ECO:0000256" key="11">
    <source>
        <dbReference type="SAM" id="Phobius"/>
    </source>
</evidence>
<proteinExistence type="predicted"/>
<dbReference type="SUPFAM" id="SSF55874">
    <property type="entry name" value="ATPase domain of HSP90 chaperone/DNA topoisomerase II/histidine kinase"/>
    <property type="match status" value="1"/>
</dbReference>
<dbReference type="PANTHER" id="PTHR45436">
    <property type="entry name" value="SENSOR HISTIDINE KINASE YKOH"/>
    <property type="match status" value="1"/>
</dbReference>
<comment type="caution">
    <text evidence="14">The sequence shown here is derived from an EMBL/GenBank/DDBJ whole genome shotgun (WGS) entry which is preliminary data.</text>
</comment>
<dbReference type="InterPro" id="IPR050428">
    <property type="entry name" value="TCS_sensor_his_kinase"/>
</dbReference>
<dbReference type="InterPro" id="IPR005467">
    <property type="entry name" value="His_kinase_dom"/>
</dbReference>
<accession>A0ABQ0X2K8</accession>
<evidence type="ECO:0000259" key="12">
    <source>
        <dbReference type="PROSITE" id="PS50109"/>
    </source>
</evidence>
<evidence type="ECO:0000256" key="8">
    <source>
        <dbReference type="ARBA" id="ARBA00022989"/>
    </source>
</evidence>
<dbReference type="Gene3D" id="6.10.340.10">
    <property type="match status" value="1"/>
</dbReference>
<keyword evidence="10 11" id="KW-0472">Membrane</keyword>
<evidence type="ECO:0000256" key="3">
    <source>
        <dbReference type="ARBA" id="ARBA00012438"/>
    </source>
</evidence>
<dbReference type="InterPro" id="IPR003661">
    <property type="entry name" value="HisK_dim/P_dom"/>
</dbReference>
<dbReference type="InterPro" id="IPR003660">
    <property type="entry name" value="HAMP_dom"/>
</dbReference>
<dbReference type="SUPFAM" id="SSF47384">
    <property type="entry name" value="Homodimeric domain of signal transducing histidine kinase"/>
    <property type="match status" value="1"/>
</dbReference>
<dbReference type="PANTHER" id="PTHR45436:SF5">
    <property type="entry name" value="SENSOR HISTIDINE KINASE TRCS"/>
    <property type="match status" value="1"/>
</dbReference>
<keyword evidence="15" id="KW-1185">Reference proteome</keyword>
<name>A0ABQ0X2K8_9MICC</name>
<dbReference type="EMBL" id="BJZR01000024">
    <property type="protein sequence ID" value="GEO91881.1"/>
    <property type="molecule type" value="Genomic_DNA"/>
</dbReference>
<evidence type="ECO:0000256" key="9">
    <source>
        <dbReference type="ARBA" id="ARBA00023012"/>
    </source>
</evidence>
<gene>
    <name evidence="14" type="ORF">KFL01_11870</name>
</gene>
<dbReference type="InterPro" id="IPR003594">
    <property type="entry name" value="HATPase_dom"/>
</dbReference>
<dbReference type="PROSITE" id="PS50885">
    <property type="entry name" value="HAMP"/>
    <property type="match status" value="1"/>
</dbReference>
<dbReference type="InterPro" id="IPR036890">
    <property type="entry name" value="HATPase_C_sf"/>
</dbReference>
<sequence length="488" mass="51874">MEGLSARWRSASLRSQLMVLTGLLLALSVLVTSFVAISVLRTTLVDTIDRELEGSISSVSTVLIAGLQGEPVGQVPHAGYLLDADGGLLLAAETTGDGEIDHRPDLSGVDLDYVQEHPFEPTTVGSVDAPERTWRVLVAKPRELDVVVAVAEPLGPTNTLISAVTLLTLSFGTATLFAALAVGWVLVTRAFAPLRQVEQTAARIAEGDLSQRVEGHHPQTEIGQLSASLNAMLGHIEDAFDARTRSEAKLRRFVADASHELRTPLVTIRGYSELYRHGALQDPEAVGGAMSRIESEAKRMTQLVEDLLMLARLDERRPGENTDVDLLHLAFDAAGDARASAPQRPVAVVGLEGPAPSSAWVHGDESRLRQVVANLVTNALRYTPEGSPVELAVGTEPSVDGTSSAVLQVRDHGPGIHGADAERVFERFYRADSSRTRETGGTGLGLSIVAAIVQQHDGTVRLGETPGGGATMTVRIPAVEPADDAPEI</sequence>
<evidence type="ECO:0000259" key="13">
    <source>
        <dbReference type="PROSITE" id="PS50885"/>
    </source>
</evidence>
<dbReference type="Gene3D" id="1.10.287.130">
    <property type="match status" value="1"/>
</dbReference>
<dbReference type="CDD" id="cd00082">
    <property type="entry name" value="HisKA"/>
    <property type="match status" value="1"/>
</dbReference>
<dbReference type="Pfam" id="PF02518">
    <property type="entry name" value="HATPase_c"/>
    <property type="match status" value="1"/>
</dbReference>